<comment type="caution">
    <text evidence="2">The sequence shown here is derived from an EMBL/GenBank/DDBJ whole genome shotgun (WGS) entry which is preliminary data.</text>
</comment>
<gene>
    <name evidence="2" type="ORF">GGR00_004946</name>
</gene>
<dbReference type="Gene3D" id="2.30.30.240">
    <property type="entry name" value="PRC-barrel domain"/>
    <property type="match status" value="1"/>
</dbReference>
<accession>A0A7X0FCC4</accession>
<keyword evidence="3" id="KW-1185">Reference proteome</keyword>
<feature type="domain" description="PRC-barrel" evidence="1">
    <location>
        <begin position="3"/>
        <end position="81"/>
    </location>
</feature>
<evidence type="ECO:0000313" key="2">
    <source>
        <dbReference type="EMBL" id="MBB6357126.1"/>
    </source>
</evidence>
<organism evidence="2 3">
    <name type="scientific">Aminobacter aganoensis</name>
    <dbReference type="NCBI Taxonomy" id="83264"/>
    <lineage>
        <taxon>Bacteria</taxon>
        <taxon>Pseudomonadati</taxon>
        <taxon>Pseudomonadota</taxon>
        <taxon>Alphaproteobacteria</taxon>
        <taxon>Hyphomicrobiales</taxon>
        <taxon>Phyllobacteriaceae</taxon>
        <taxon>Aminobacter</taxon>
    </lineage>
</organism>
<dbReference type="AlphaFoldDB" id="A0A7X0FCC4"/>
<reference evidence="2 3" key="1">
    <citation type="submission" date="2020-08" db="EMBL/GenBank/DDBJ databases">
        <title>Genomic Encyclopedia of Type Strains, Phase IV (KMG-IV): sequencing the most valuable type-strain genomes for metagenomic binning, comparative biology and taxonomic classification.</title>
        <authorList>
            <person name="Goeker M."/>
        </authorList>
    </citation>
    <scope>NUCLEOTIDE SEQUENCE [LARGE SCALE GENOMIC DNA]</scope>
    <source>
        <strain evidence="2 3">DSM 7051</strain>
    </source>
</reference>
<protein>
    <submittedName>
        <fullName evidence="2">Sporulation protein YlmC with PRC-barrel domain</fullName>
    </submittedName>
</protein>
<sequence>MHDVIDSSNVIGTKVYDLTGVRIGSVESLVLTRTGGRVVHVVLIFGGFLGLADEHYPVPWAKLSYDEKVAGFKLDITKEQLEKAPRYISASEFDWSERNTRQIYGYYGAQPDW</sequence>
<dbReference type="PANTHER" id="PTHR36505">
    <property type="entry name" value="BLR1072 PROTEIN"/>
    <property type="match status" value="1"/>
</dbReference>
<dbReference type="InterPro" id="IPR011033">
    <property type="entry name" value="PRC_barrel-like_sf"/>
</dbReference>
<dbReference type="InterPro" id="IPR027275">
    <property type="entry name" value="PRC-brl_dom"/>
</dbReference>
<evidence type="ECO:0000259" key="1">
    <source>
        <dbReference type="Pfam" id="PF05239"/>
    </source>
</evidence>
<dbReference type="RefSeq" id="WP_184701739.1">
    <property type="nucleotide sequence ID" value="NZ_BAABEG010000004.1"/>
</dbReference>
<dbReference type="PANTHER" id="PTHR36505:SF1">
    <property type="entry name" value="BLR1072 PROTEIN"/>
    <property type="match status" value="1"/>
</dbReference>
<dbReference type="Proteomes" id="UP000536262">
    <property type="component" value="Unassembled WGS sequence"/>
</dbReference>
<evidence type="ECO:0000313" key="3">
    <source>
        <dbReference type="Proteomes" id="UP000536262"/>
    </source>
</evidence>
<name>A0A7X0FCC4_9HYPH</name>
<proteinExistence type="predicted"/>
<dbReference type="Pfam" id="PF05239">
    <property type="entry name" value="PRC"/>
    <property type="match status" value="1"/>
</dbReference>
<dbReference type="EMBL" id="JACHOU010000020">
    <property type="protein sequence ID" value="MBB6357126.1"/>
    <property type="molecule type" value="Genomic_DNA"/>
</dbReference>
<dbReference type="SUPFAM" id="SSF50346">
    <property type="entry name" value="PRC-barrel domain"/>
    <property type="match status" value="1"/>
</dbReference>